<dbReference type="EMBL" id="GBRH01230441">
    <property type="protein sequence ID" value="JAD67454.1"/>
    <property type="molecule type" value="Transcribed_RNA"/>
</dbReference>
<reference evidence="1" key="1">
    <citation type="submission" date="2014-09" db="EMBL/GenBank/DDBJ databases">
        <authorList>
            <person name="Magalhaes I.L.F."/>
            <person name="Oliveira U."/>
            <person name="Santos F.R."/>
            <person name="Vidigal T.H.D.A."/>
            <person name="Brescovit A.D."/>
            <person name="Santos A.J."/>
        </authorList>
    </citation>
    <scope>NUCLEOTIDE SEQUENCE</scope>
    <source>
        <tissue evidence="1">Shoot tissue taken approximately 20 cm above the soil surface</tissue>
    </source>
</reference>
<evidence type="ECO:0000313" key="1">
    <source>
        <dbReference type="EMBL" id="JAD67454.1"/>
    </source>
</evidence>
<dbReference type="AlphaFoldDB" id="A0A0A9BTR1"/>
<reference evidence="1" key="2">
    <citation type="journal article" date="2015" name="Data Brief">
        <title>Shoot transcriptome of the giant reed, Arundo donax.</title>
        <authorList>
            <person name="Barrero R.A."/>
            <person name="Guerrero F.D."/>
            <person name="Moolhuijzen P."/>
            <person name="Goolsby J.A."/>
            <person name="Tidwell J."/>
            <person name="Bellgard S.E."/>
            <person name="Bellgard M.I."/>
        </authorList>
    </citation>
    <scope>NUCLEOTIDE SEQUENCE</scope>
    <source>
        <tissue evidence="1">Shoot tissue taken approximately 20 cm above the soil surface</tissue>
    </source>
</reference>
<organism evidence="1">
    <name type="scientific">Arundo donax</name>
    <name type="common">Giant reed</name>
    <name type="synonym">Donax arundinaceus</name>
    <dbReference type="NCBI Taxonomy" id="35708"/>
    <lineage>
        <taxon>Eukaryota</taxon>
        <taxon>Viridiplantae</taxon>
        <taxon>Streptophyta</taxon>
        <taxon>Embryophyta</taxon>
        <taxon>Tracheophyta</taxon>
        <taxon>Spermatophyta</taxon>
        <taxon>Magnoliopsida</taxon>
        <taxon>Liliopsida</taxon>
        <taxon>Poales</taxon>
        <taxon>Poaceae</taxon>
        <taxon>PACMAD clade</taxon>
        <taxon>Arundinoideae</taxon>
        <taxon>Arundineae</taxon>
        <taxon>Arundo</taxon>
    </lineage>
</organism>
<protein>
    <submittedName>
        <fullName evidence="1">Uncharacterized protein</fullName>
    </submittedName>
</protein>
<name>A0A0A9BTR1_ARUDO</name>
<sequence>MTNSSTTACASVPDGAVPKKCSCAVAPPNTTRSVRLASVDAST</sequence>
<proteinExistence type="predicted"/>
<accession>A0A0A9BTR1</accession>